<dbReference type="GeneID" id="9680925"/>
<evidence type="ECO:0000313" key="2">
    <source>
        <dbReference type="EMBL" id="EEH60319.1"/>
    </source>
</evidence>
<name>C1MI47_MICPC</name>
<feature type="compositionally biased region" description="Low complexity" evidence="1">
    <location>
        <begin position="51"/>
        <end position="60"/>
    </location>
</feature>
<dbReference type="InterPro" id="IPR021710">
    <property type="entry name" value="DUF3293"/>
</dbReference>
<gene>
    <name evidence="2" type="ORF">MICPUCDRAFT_61522</name>
</gene>
<evidence type="ECO:0000313" key="3">
    <source>
        <dbReference type="Proteomes" id="UP000001876"/>
    </source>
</evidence>
<feature type="region of interest" description="Disordered" evidence="1">
    <location>
        <begin position="51"/>
        <end position="91"/>
    </location>
</feature>
<dbReference type="Pfam" id="PF11697">
    <property type="entry name" value="DUF3293"/>
    <property type="match status" value="1"/>
</dbReference>
<evidence type="ECO:0000256" key="1">
    <source>
        <dbReference type="SAM" id="MobiDB-lite"/>
    </source>
</evidence>
<proteinExistence type="predicted"/>
<dbReference type="Proteomes" id="UP000001876">
    <property type="component" value="Unassembled WGS sequence"/>
</dbReference>
<dbReference type="KEGG" id="mpp:MICPUCDRAFT_61522"/>
<reference evidence="2 3" key="1">
    <citation type="journal article" date="2009" name="Science">
        <title>Green evolution and dynamic adaptations revealed by genomes of the marine picoeukaryotes Micromonas.</title>
        <authorList>
            <person name="Worden A.Z."/>
            <person name="Lee J.H."/>
            <person name="Mock T."/>
            <person name="Rouze P."/>
            <person name="Simmons M.P."/>
            <person name="Aerts A.L."/>
            <person name="Allen A.E."/>
            <person name="Cuvelier M.L."/>
            <person name="Derelle E."/>
            <person name="Everett M.V."/>
            <person name="Foulon E."/>
            <person name="Grimwood J."/>
            <person name="Gundlach H."/>
            <person name="Henrissat B."/>
            <person name="Napoli C."/>
            <person name="McDonald S.M."/>
            <person name="Parker M.S."/>
            <person name="Rombauts S."/>
            <person name="Salamov A."/>
            <person name="Von Dassow P."/>
            <person name="Badger J.H."/>
            <person name="Coutinho P.M."/>
            <person name="Demir E."/>
            <person name="Dubchak I."/>
            <person name="Gentemann C."/>
            <person name="Eikrem W."/>
            <person name="Gready J.E."/>
            <person name="John U."/>
            <person name="Lanier W."/>
            <person name="Lindquist E.A."/>
            <person name="Lucas S."/>
            <person name="Mayer K.F."/>
            <person name="Moreau H."/>
            <person name="Not F."/>
            <person name="Otillar R."/>
            <person name="Panaud O."/>
            <person name="Pangilinan J."/>
            <person name="Paulsen I."/>
            <person name="Piegu B."/>
            <person name="Poliakov A."/>
            <person name="Robbens S."/>
            <person name="Schmutz J."/>
            <person name="Toulza E."/>
            <person name="Wyss T."/>
            <person name="Zelensky A."/>
            <person name="Zhou K."/>
            <person name="Armbrust E.V."/>
            <person name="Bhattacharya D."/>
            <person name="Goodenough U.W."/>
            <person name="Van de Peer Y."/>
            <person name="Grigoriev I.V."/>
        </authorList>
    </citation>
    <scope>NUCLEOTIDE SEQUENCE [LARGE SCALE GENOMIC DNA]</scope>
    <source>
        <strain evidence="2 3">CCMP1545</strain>
    </source>
</reference>
<dbReference type="RefSeq" id="XP_003055067.1">
    <property type="nucleotide sequence ID" value="XM_003055021.1"/>
</dbReference>
<dbReference type="AlphaFoldDB" id="C1MI47"/>
<accession>C1MI47</accession>
<sequence>MLARLSTRTAPTSVRSAALAASSCRPRALALGVVAGLLAASSSAVALRRGVASSPLARSRSPSRRRSSQGPSTTRTMAASGPPEGAAGKPPYWVDDEELMFPPGRKVEMLKQLWAGAYDGWTDVTEMPHVTLYLRPISSRPPKWEPLEWPLLFPRTVTQTRLFALTGFNPMGEKADIEANKAANARMEKDLETLDPKPRTWWKAFGFAEDWREDGFVLAYTPEEAEAARAAVVELAKKYKQGAIYAYEPLLEPPRVERSKELLLRRTIAAAMPDTVEENVVMERCGRPDTMRFSKPIIPDEEYP</sequence>
<organism evidence="3">
    <name type="scientific">Micromonas pusilla (strain CCMP1545)</name>
    <name type="common">Picoplanktonic green alga</name>
    <dbReference type="NCBI Taxonomy" id="564608"/>
    <lineage>
        <taxon>Eukaryota</taxon>
        <taxon>Viridiplantae</taxon>
        <taxon>Chlorophyta</taxon>
        <taxon>Mamiellophyceae</taxon>
        <taxon>Mamiellales</taxon>
        <taxon>Mamiellaceae</taxon>
        <taxon>Micromonas</taxon>
    </lineage>
</organism>
<protein>
    <submittedName>
        <fullName evidence="2">Predicted protein</fullName>
    </submittedName>
</protein>
<dbReference type="EMBL" id="GG663735">
    <property type="protein sequence ID" value="EEH60319.1"/>
    <property type="molecule type" value="Genomic_DNA"/>
</dbReference>
<keyword evidence="3" id="KW-1185">Reference proteome</keyword>
<dbReference type="OrthoDB" id="60740at2759"/>